<evidence type="ECO:0000313" key="3">
    <source>
        <dbReference type="EnsemblMetazoa" id="G18041.2:cds"/>
    </source>
</evidence>
<dbReference type="AlphaFoldDB" id="A0A8W8JA08"/>
<dbReference type="PANTHER" id="PTHR21468">
    <property type="entry name" value="HSD9"/>
    <property type="match status" value="1"/>
</dbReference>
<keyword evidence="1" id="KW-0175">Coiled coil</keyword>
<protein>
    <recommendedName>
        <fullName evidence="5">Coiled-coil domain-containing protein 83</fullName>
    </recommendedName>
</protein>
<sequence length="448" mass="51919">MGKKKGKKGGGKKGKKGGKKSKEPQMTAKEAILGYQIGIIEKKLEDVMYETRGWEEKNKKLTDRNTTLLDEQEVLIKHLLEQAKIADQYFSEEEIKRREDVILCMKDKWDRQRELEREIEGVKKQIASVEEEIRLVQKEVDYCKNYRDVEQHKNKKRINLLEADIEDMEASFQEMKTHLERSNERSKNEISSRTENMLDKQKDLATQKAISKLDKYSQREVLDNEWLTREVNLHRKDTEALREKVEGLEKGNLEIMAELFECKIEDLKISRKFFLTQFEENENLEETGVLEMDLGNLSINDRTASKQMVLYDSGDGDGAVYKPVVRPKSATQRAVEEKVFSLARGMTVESDEDSDNVSDDTELLDNMFFEEEDWNDYLQLGKVELKLLNVTGQQMPIHVPIHHAQAGRELLSQRSPNIETHDTIQPCVFGLYINTCNGTTAFTIIMNL</sequence>
<organism evidence="3 4">
    <name type="scientific">Magallana gigas</name>
    <name type="common">Pacific oyster</name>
    <name type="synonym">Crassostrea gigas</name>
    <dbReference type="NCBI Taxonomy" id="29159"/>
    <lineage>
        <taxon>Eukaryota</taxon>
        <taxon>Metazoa</taxon>
        <taxon>Spiralia</taxon>
        <taxon>Lophotrochozoa</taxon>
        <taxon>Mollusca</taxon>
        <taxon>Bivalvia</taxon>
        <taxon>Autobranchia</taxon>
        <taxon>Pteriomorphia</taxon>
        <taxon>Ostreida</taxon>
        <taxon>Ostreoidea</taxon>
        <taxon>Ostreidae</taxon>
        <taxon>Magallana</taxon>
    </lineage>
</organism>
<dbReference type="EnsemblMetazoa" id="G18041.2">
    <property type="protein sequence ID" value="G18041.2:cds"/>
    <property type="gene ID" value="G18041"/>
</dbReference>
<feature type="compositionally biased region" description="Basic residues" evidence="2">
    <location>
        <begin position="1"/>
        <end position="19"/>
    </location>
</feature>
<dbReference type="Proteomes" id="UP000005408">
    <property type="component" value="Unassembled WGS sequence"/>
</dbReference>
<evidence type="ECO:0000256" key="1">
    <source>
        <dbReference type="SAM" id="Coils"/>
    </source>
</evidence>
<evidence type="ECO:0000256" key="2">
    <source>
        <dbReference type="SAM" id="MobiDB-lite"/>
    </source>
</evidence>
<evidence type="ECO:0000313" key="4">
    <source>
        <dbReference type="Proteomes" id="UP000005408"/>
    </source>
</evidence>
<proteinExistence type="predicted"/>
<evidence type="ECO:0008006" key="5">
    <source>
        <dbReference type="Google" id="ProtNLM"/>
    </source>
</evidence>
<dbReference type="PANTHER" id="PTHR21468:SF1">
    <property type="entry name" value="COILED-COIL DOMAIN-CONTAINING PROTEIN 83"/>
    <property type="match status" value="1"/>
</dbReference>
<dbReference type="InterPro" id="IPR026702">
    <property type="entry name" value="CCDC83"/>
</dbReference>
<name>A0A8W8JA08_MAGGI</name>
<keyword evidence="4" id="KW-1185">Reference proteome</keyword>
<reference evidence="3" key="1">
    <citation type="submission" date="2022-08" db="UniProtKB">
        <authorList>
            <consortium name="EnsemblMetazoa"/>
        </authorList>
    </citation>
    <scope>IDENTIFICATION</scope>
    <source>
        <strain evidence="3">05x7-T-G4-1.051#20</strain>
    </source>
</reference>
<feature type="region of interest" description="Disordered" evidence="2">
    <location>
        <begin position="1"/>
        <end position="27"/>
    </location>
</feature>
<accession>A0A8W8JA08</accession>
<feature type="coiled-coil region" evidence="1">
    <location>
        <begin position="112"/>
        <end position="185"/>
    </location>
</feature>